<evidence type="ECO:0000313" key="2">
    <source>
        <dbReference type="Proteomes" id="UP000574390"/>
    </source>
</evidence>
<name>A0A7J6THA8_PEROL</name>
<gene>
    <name evidence="1" type="ORF">FOZ62_024850</name>
</gene>
<proteinExistence type="predicted"/>
<dbReference type="EMBL" id="JABANM010007297">
    <property type="protein sequence ID" value="KAF4744495.1"/>
    <property type="molecule type" value="Genomic_DNA"/>
</dbReference>
<protein>
    <submittedName>
        <fullName evidence="1">Uncharacterized protein</fullName>
    </submittedName>
</protein>
<dbReference type="AlphaFoldDB" id="A0A7J6THA8"/>
<reference evidence="1 2" key="1">
    <citation type="submission" date="2020-04" db="EMBL/GenBank/DDBJ databases">
        <title>Perkinsus olseni comparative genomics.</title>
        <authorList>
            <person name="Bogema D.R."/>
        </authorList>
    </citation>
    <scope>NUCLEOTIDE SEQUENCE [LARGE SCALE GENOMIC DNA]</scope>
    <source>
        <strain evidence="1">ATCC PRA-205</strain>
    </source>
</reference>
<evidence type="ECO:0000313" key="1">
    <source>
        <dbReference type="EMBL" id="KAF4744495.1"/>
    </source>
</evidence>
<accession>A0A7J6THA8</accession>
<feature type="non-terminal residue" evidence="1">
    <location>
        <position position="395"/>
    </location>
</feature>
<dbReference type="Proteomes" id="UP000574390">
    <property type="component" value="Unassembled WGS sequence"/>
</dbReference>
<comment type="caution">
    <text evidence="1">The sequence shown here is derived from an EMBL/GenBank/DDBJ whole genome shotgun (WGS) entry which is preliminary data.</text>
</comment>
<organism evidence="1 2">
    <name type="scientific">Perkinsus olseni</name>
    <name type="common">Perkinsus atlanticus</name>
    <dbReference type="NCBI Taxonomy" id="32597"/>
    <lineage>
        <taxon>Eukaryota</taxon>
        <taxon>Sar</taxon>
        <taxon>Alveolata</taxon>
        <taxon>Perkinsozoa</taxon>
        <taxon>Perkinsea</taxon>
        <taxon>Perkinsida</taxon>
        <taxon>Perkinsidae</taxon>
        <taxon>Perkinsus</taxon>
    </lineage>
</organism>
<sequence length="395" mass="42904">MVHSLDQFPPWCPSLAFASLRKRITKSIGSGDPSTVILETAKKAAAEPRARSDLNVAEALFSRSLDGVGVLTASEVKFLWEAVKPRSSSEEFRLSVLTEFGSGARAWQSITGSGEVNYIAVEEINRLGESLHASAAEWLKGVVGIYAANVARGDFLKAIDLPQSELRWLDPVYGVAQCVRAMDPALMTASRDTGFQRIRASSQFRVEEVAYALGLTSTEDAEAVWRLCLAEAGSSDYPPVGTFARWASGELPGQVLLAASTLLDTSPDPSILYGKLWRIDRIAEVAADLRAACRGREVVSSRMLRVLLERARPPPTDESSGTQVEESSIPVQGEAFLKYLTEVLCDWLLSSLLRSSAFMYQLTSVNLGTILQSVESQGSSPIGLISAAMQQKWPE</sequence>